<accession>A0AAQ3XFU5</accession>
<reference evidence="13 14" key="1">
    <citation type="submission" date="2024-02" db="EMBL/GenBank/DDBJ databases">
        <title>High-quality chromosome-scale genome assembly of Pensacola bahiagrass (Paspalum notatum Flugge var. saurae).</title>
        <authorList>
            <person name="Vega J.M."/>
            <person name="Podio M."/>
            <person name="Orjuela J."/>
            <person name="Siena L.A."/>
            <person name="Pessino S.C."/>
            <person name="Combes M.C."/>
            <person name="Mariac C."/>
            <person name="Albertini E."/>
            <person name="Pupilli F."/>
            <person name="Ortiz J.P.A."/>
            <person name="Leblanc O."/>
        </authorList>
    </citation>
    <scope>NUCLEOTIDE SEQUENCE [LARGE SCALE GENOMIC DNA]</scope>
    <source>
        <strain evidence="13">R1</strain>
        <tissue evidence="13">Leaf</tissue>
    </source>
</reference>
<dbReference type="InterPro" id="IPR013083">
    <property type="entry name" value="Znf_RING/FYVE/PHD"/>
</dbReference>
<comment type="similarity">
    <text evidence="3">Belongs to the SINA (Seven in absentia) family.</text>
</comment>
<dbReference type="GO" id="GO:0008270">
    <property type="term" value="F:zinc ion binding"/>
    <property type="evidence" value="ECO:0007669"/>
    <property type="project" value="UniProtKB-KW"/>
</dbReference>
<feature type="region of interest" description="Disordered" evidence="11">
    <location>
        <begin position="1"/>
        <end position="120"/>
    </location>
</feature>
<feature type="domain" description="SIAH-type" evidence="12">
    <location>
        <begin position="222"/>
        <end position="280"/>
    </location>
</feature>
<organism evidence="13 14">
    <name type="scientific">Paspalum notatum var. saurae</name>
    <dbReference type="NCBI Taxonomy" id="547442"/>
    <lineage>
        <taxon>Eukaryota</taxon>
        <taxon>Viridiplantae</taxon>
        <taxon>Streptophyta</taxon>
        <taxon>Embryophyta</taxon>
        <taxon>Tracheophyta</taxon>
        <taxon>Spermatophyta</taxon>
        <taxon>Magnoliopsida</taxon>
        <taxon>Liliopsida</taxon>
        <taxon>Poales</taxon>
        <taxon>Poaceae</taxon>
        <taxon>PACMAD clade</taxon>
        <taxon>Panicoideae</taxon>
        <taxon>Andropogonodae</taxon>
        <taxon>Paspaleae</taxon>
        <taxon>Paspalinae</taxon>
        <taxon>Paspalum</taxon>
    </lineage>
</organism>
<name>A0AAQ3XFU5_PASNO</name>
<feature type="compositionally biased region" description="Acidic residues" evidence="11">
    <location>
        <begin position="38"/>
        <end position="95"/>
    </location>
</feature>
<dbReference type="InterPro" id="IPR052088">
    <property type="entry name" value="E3_ubiquitin-ligase_SINA"/>
</dbReference>
<proteinExistence type="inferred from homology"/>
<dbReference type="AlphaFoldDB" id="A0AAQ3XFU5"/>
<evidence type="ECO:0000313" key="13">
    <source>
        <dbReference type="EMBL" id="WVZ96416.1"/>
    </source>
</evidence>
<keyword evidence="6" id="KW-0479">Metal-binding</keyword>
<dbReference type="Pfam" id="PF21362">
    <property type="entry name" value="Sina_RING"/>
    <property type="match status" value="1"/>
</dbReference>
<evidence type="ECO:0000256" key="7">
    <source>
        <dbReference type="ARBA" id="ARBA00022771"/>
    </source>
</evidence>
<keyword evidence="9" id="KW-0862">Zinc</keyword>
<evidence type="ECO:0000256" key="6">
    <source>
        <dbReference type="ARBA" id="ARBA00022723"/>
    </source>
</evidence>
<evidence type="ECO:0000256" key="8">
    <source>
        <dbReference type="ARBA" id="ARBA00022786"/>
    </source>
</evidence>
<sequence length="589" mass="63314">MPIRPYSRRPGSAAPQIADWGWGRKRTRCSPPSPPPQDPEDDDSDDDDDDDDEEDDGESGSETESGSESDDSGESSDGSDDGDDDAEDQQEDGDGEQSQSQHGERGQPPLAQRNGGDDDHDKIIIGVARRRGSTAPPPPSSSSGSSSVSVIAEATVENTGALDCGICFLPLKPPIFQCNVGHVVCSPCYQKLGQQASKCHVCRAPTPGGYRRCHAMEQLLSSIRVPCPHAAHGCAARPAYHDRDGHARQCAHAPCHCPGEGCGFAGSTAALLDHAAAAHQWRCTTRKDNGTGFYIFLREGFNFVTAVRDSRAAAGGHGAAADKYLLLLNLERAPFCRVVTVFIVHPHCTGTATLKLSYRRHACSDMCNKHHQSSEFFVRCTDLSNGILPGAPPCKCCPFILPRCDREEKADSTMVLLAAAPGGSRCHVCRAPTAFRRCHAMEQLVDSIRVACPHAAHGCADRPAYHARERHARECAHAPYLFLLNVVSTAFGRAVSAAAAAALASSSAAPEARKAPTCELELKCSRYRYGPYYQRDHYQTSRFQVACTDGSNGLPDPNASFQFFIPKYVAGSESDKAAFHVTAGVYINS</sequence>
<evidence type="ECO:0000256" key="2">
    <source>
        <dbReference type="ARBA" id="ARBA00004906"/>
    </source>
</evidence>
<dbReference type="EMBL" id="CP144754">
    <property type="protein sequence ID" value="WVZ96416.1"/>
    <property type="molecule type" value="Genomic_DNA"/>
</dbReference>
<comment type="pathway">
    <text evidence="2">Protein modification; protein ubiquitination.</text>
</comment>
<evidence type="ECO:0000256" key="10">
    <source>
        <dbReference type="PROSITE-ProRule" id="PRU00455"/>
    </source>
</evidence>
<feature type="region of interest" description="Disordered" evidence="11">
    <location>
        <begin position="129"/>
        <end position="148"/>
    </location>
</feature>
<dbReference type="GO" id="GO:0005737">
    <property type="term" value="C:cytoplasm"/>
    <property type="evidence" value="ECO:0007669"/>
    <property type="project" value="TreeGrafter"/>
</dbReference>
<evidence type="ECO:0000256" key="1">
    <source>
        <dbReference type="ARBA" id="ARBA00000900"/>
    </source>
</evidence>
<gene>
    <name evidence="13" type="ORF">U9M48_042054</name>
</gene>
<evidence type="ECO:0000256" key="3">
    <source>
        <dbReference type="ARBA" id="ARBA00009119"/>
    </source>
</evidence>
<comment type="catalytic activity">
    <reaction evidence="1">
        <text>S-ubiquitinyl-[E2 ubiquitin-conjugating enzyme]-L-cysteine + [acceptor protein]-L-lysine = [E2 ubiquitin-conjugating enzyme]-L-cysteine + N(6)-ubiquitinyl-[acceptor protein]-L-lysine.</text>
        <dbReference type="EC" id="2.3.2.27"/>
    </reaction>
</comment>
<dbReference type="Proteomes" id="UP001341281">
    <property type="component" value="Chromosome 10"/>
</dbReference>
<evidence type="ECO:0000256" key="5">
    <source>
        <dbReference type="ARBA" id="ARBA00022679"/>
    </source>
</evidence>
<dbReference type="CDD" id="cd16571">
    <property type="entry name" value="RING-HC_SIAHs"/>
    <property type="match status" value="1"/>
</dbReference>
<dbReference type="InterPro" id="IPR049548">
    <property type="entry name" value="Sina-like_RING"/>
</dbReference>
<dbReference type="InterPro" id="IPR013010">
    <property type="entry name" value="Znf_SIAH"/>
</dbReference>
<keyword evidence="7 10" id="KW-0863">Zinc-finger</keyword>
<dbReference type="EC" id="2.3.2.27" evidence="4"/>
<keyword evidence="5" id="KW-0808">Transferase</keyword>
<keyword evidence="14" id="KW-1185">Reference proteome</keyword>
<evidence type="ECO:0000256" key="4">
    <source>
        <dbReference type="ARBA" id="ARBA00012483"/>
    </source>
</evidence>
<keyword evidence="8" id="KW-0833">Ubl conjugation pathway</keyword>
<dbReference type="PANTHER" id="PTHR10315:SF96">
    <property type="entry name" value="SIAH-TYPE DOMAIN-CONTAINING PROTEIN"/>
    <property type="match status" value="1"/>
</dbReference>
<protein>
    <recommendedName>
        <fullName evidence="4">RING-type E3 ubiquitin transferase</fullName>
        <ecNumber evidence="4">2.3.2.27</ecNumber>
    </recommendedName>
</protein>
<dbReference type="Pfam" id="PF21361">
    <property type="entry name" value="Sina_ZnF"/>
    <property type="match status" value="1"/>
</dbReference>
<dbReference type="PANTHER" id="PTHR10315">
    <property type="entry name" value="E3 UBIQUITIN PROTEIN LIGASE SIAH"/>
    <property type="match status" value="1"/>
</dbReference>
<evidence type="ECO:0000313" key="14">
    <source>
        <dbReference type="Proteomes" id="UP001341281"/>
    </source>
</evidence>
<dbReference type="GO" id="GO:0061630">
    <property type="term" value="F:ubiquitin protein ligase activity"/>
    <property type="evidence" value="ECO:0007669"/>
    <property type="project" value="UniProtKB-EC"/>
</dbReference>
<dbReference type="PROSITE" id="PS51081">
    <property type="entry name" value="ZF_SIAH"/>
    <property type="match status" value="1"/>
</dbReference>
<evidence type="ECO:0000256" key="11">
    <source>
        <dbReference type="SAM" id="MobiDB-lite"/>
    </source>
</evidence>
<evidence type="ECO:0000256" key="9">
    <source>
        <dbReference type="ARBA" id="ARBA00022833"/>
    </source>
</evidence>
<dbReference type="SUPFAM" id="SSF49599">
    <property type="entry name" value="TRAF domain-like"/>
    <property type="match status" value="2"/>
</dbReference>
<evidence type="ECO:0000259" key="12">
    <source>
        <dbReference type="PROSITE" id="PS51081"/>
    </source>
</evidence>
<dbReference type="Gene3D" id="3.30.40.10">
    <property type="entry name" value="Zinc/RING finger domain, C3HC4 (zinc finger)"/>
    <property type="match status" value="3"/>
</dbReference>